<sequence length="290" mass="31944">MNRYLKVLQCVFFAMLTQAQASNVVGEAMTYKEVDGHILQLHILKPANWKSTDERAALVFYHGGGWVGGGPSAYNEQAEYFAERGMVCVLAEYRLLGKMLRPPDICIEDAKSAFRWVRGHAADLGINPNEIAAVGASAGGHLAATVALISGFDSPQDDLGISCRPDALVLYNPVIDNGPTGYGYKRMKERFREFSPLHNVREGAPPSVVFIGTEDKVVPVETIIEFERKMNDAGVACTAFVFAGLPHSVYHRRYAGERGFSLCLYETDRFFSSLGWIEGDPTVKKVGRSE</sequence>
<feature type="signal peptide" evidence="3">
    <location>
        <begin position="1"/>
        <end position="21"/>
    </location>
</feature>
<dbReference type="InterPro" id="IPR050300">
    <property type="entry name" value="GDXG_lipolytic_enzyme"/>
</dbReference>
<evidence type="ECO:0000313" key="6">
    <source>
        <dbReference type="Proteomes" id="UP001243717"/>
    </source>
</evidence>
<dbReference type="Proteomes" id="UP001243717">
    <property type="component" value="Unassembled WGS sequence"/>
</dbReference>
<dbReference type="Gene3D" id="3.40.50.1820">
    <property type="entry name" value="alpha/beta hydrolase"/>
    <property type="match status" value="1"/>
</dbReference>
<evidence type="ECO:0000256" key="2">
    <source>
        <dbReference type="ARBA" id="ARBA00022801"/>
    </source>
</evidence>
<keyword evidence="6" id="KW-1185">Reference proteome</keyword>
<comment type="similarity">
    <text evidence="1">Belongs to the 'GDXG' lipolytic enzyme family.</text>
</comment>
<dbReference type="RefSeq" id="WP_308986620.1">
    <property type="nucleotide sequence ID" value="NZ_JARXIC010000051.1"/>
</dbReference>
<gene>
    <name evidence="5" type="ORF">QEH59_17245</name>
</gene>
<dbReference type="InterPro" id="IPR049492">
    <property type="entry name" value="BD-FAE-like_dom"/>
</dbReference>
<keyword evidence="2 5" id="KW-0378">Hydrolase</keyword>
<comment type="caution">
    <text evidence="5">The sequence shown here is derived from an EMBL/GenBank/DDBJ whole genome shotgun (WGS) entry which is preliminary data.</text>
</comment>
<feature type="chain" id="PRO_5047532889" evidence="3">
    <location>
        <begin position="22"/>
        <end position="290"/>
    </location>
</feature>
<dbReference type="SUPFAM" id="SSF53474">
    <property type="entry name" value="alpha/beta-Hydrolases"/>
    <property type="match status" value="1"/>
</dbReference>
<evidence type="ECO:0000256" key="3">
    <source>
        <dbReference type="SAM" id="SignalP"/>
    </source>
</evidence>
<keyword evidence="3" id="KW-0732">Signal</keyword>
<dbReference type="Pfam" id="PF20434">
    <property type="entry name" value="BD-FAE"/>
    <property type="match status" value="1"/>
</dbReference>
<dbReference type="PANTHER" id="PTHR48081">
    <property type="entry name" value="AB HYDROLASE SUPERFAMILY PROTEIN C4A8.06C"/>
    <property type="match status" value="1"/>
</dbReference>
<evidence type="ECO:0000256" key="1">
    <source>
        <dbReference type="ARBA" id="ARBA00010515"/>
    </source>
</evidence>
<dbReference type="EMBL" id="JARXIC010000051">
    <property type="protein sequence ID" value="MDQ8196184.1"/>
    <property type="molecule type" value="Genomic_DNA"/>
</dbReference>
<name>A0ABU1AN65_9BACT</name>
<evidence type="ECO:0000259" key="4">
    <source>
        <dbReference type="Pfam" id="PF20434"/>
    </source>
</evidence>
<evidence type="ECO:0000313" key="5">
    <source>
        <dbReference type="EMBL" id="MDQ8196184.1"/>
    </source>
</evidence>
<accession>A0ABU1AN65</accession>
<reference evidence="5 6" key="1">
    <citation type="submission" date="2023-04" db="EMBL/GenBank/DDBJ databases">
        <title>A novel bacteria isolated from coastal sediment.</title>
        <authorList>
            <person name="Liu X.-J."/>
            <person name="Du Z.-J."/>
        </authorList>
    </citation>
    <scope>NUCLEOTIDE SEQUENCE [LARGE SCALE GENOMIC DNA]</scope>
    <source>
        <strain evidence="5 6">SDUM461004</strain>
    </source>
</reference>
<feature type="domain" description="BD-FAE-like" evidence="4">
    <location>
        <begin position="51"/>
        <end position="152"/>
    </location>
</feature>
<dbReference type="GO" id="GO:0016787">
    <property type="term" value="F:hydrolase activity"/>
    <property type="evidence" value="ECO:0007669"/>
    <property type="project" value="UniProtKB-KW"/>
</dbReference>
<dbReference type="PANTHER" id="PTHR48081:SF30">
    <property type="entry name" value="ACETYL-HYDROLASE LIPR-RELATED"/>
    <property type="match status" value="1"/>
</dbReference>
<dbReference type="InterPro" id="IPR029058">
    <property type="entry name" value="AB_hydrolase_fold"/>
</dbReference>
<organism evidence="5 6">
    <name type="scientific">Thalassobacterium sedimentorum</name>
    <dbReference type="NCBI Taxonomy" id="3041258"/>
    <lineage>
        <taxon>Bacteria</taxon>
        <taxon>Pseudomonadati</taxon>
        <taxon>Verrucomicrobiota</taxon>
        <taxon>Opitutia</taxon>
        <taxon>Puniceicoccales</taxon>
        <taxon>Coraliomargaritaceae</taxon>
        <taxon>Thalassobacterium</taxon>
    </lineage>
</organism>
<proteinExistence type="inferred from homology"/>
<protein>
    <submittedName>
        <fullName evidence="5">Alpha/beta hydrolase</fullName>
    </submittedName>
</protein>